<feature type="compositionally biased region" description="Polar residues" evidence="2">
    <location>
        <begin position="418"/>
        <end position="433"/>
    </location>
</feature>
<keyword evidence="4" id="KW-1185">Reference proteome</keyword>
<evidence type="ECO:0000313" key="4">
    <source>
        <dbReference type="Proteomes" id="UP000245771"/>
    </source>
</evidence>
<dbReference type="PANTHER" id="PTHR39472">
    <property type="entry name" value="EXPRESSED PROTEIN"/>
    <property type="match status" value="1"/>
</dbReference>
<dbReference type="EMBL" id="KZ819603">
    <property type="protein sequence ID" value="PWN35816.1"/>
    <property type="molecule type" value="Genomic_DNA"/>
</dbReference>
<feature type="compositionally biased region" description="Basic and acidic residues" evidence="2">
    <location>
        <begin position="400"/>
        <end position="409"/>
    </location>
</feature>
<proteinExistence type="predicted"/>
<feature type="compositionally biased region" description="Polar residues" evidence="2">
    <location>
        <begin position="519"/>
        <end position="530"/>
    </location>
</feature>
<protein>
    <submittedName>
        <fullName evidence="3">Uncharacterized protein</fullName>
    </submittedName>
</protein>
<dbReference type="Proteomes" id="UP000245771">
    <property type="component" value="Unassembled WGS sequence"/>
</dbReference>
<evidence type="ECO:0000313" key="3">
    <source>
        <dbReference type="EMBL" id="PWN35816.1"/>
    </source>
</evidence>
<feature type="compositionally biased region" description="Polar residues" evidence="2">
    <location>
        <begin position="557"/>
        <end position="572"/>
    </location>
</feature>
<dbReference type="PANTHER" id="PTHR39472:SF1">
    <property type="entry name" value="EXPRESSED PROTEIN"/>
    <property type="match status" value="1"/>
</dbReference>
<evidence type="ECO:0000256" key="2">
    <source>
        <dbReference type="SAM" id="MobiDB-lite"/>
    </source>
</evidence>
<evidence type="ECO:0000256" key="1">
    <source>
        <dbReference type="SAM" id="Coils"/>
    </source>
</evidence>
<feature type="compositionally biased region" description="Basic and acidic residues" evidence="2">
    <location>
        <begin position="349"/>
        <end position="376"/>
    </location>
</feature>
<accession>A0A316VE35</accession>
<feature type="region of interest" description="Disordered" evidence="2">
    <location>
        <begin position="301"/>
        <end position="572"/>
    </location>
</feature>
<feature type="compositionally biased region" description="Low complexity" evidence="2">
    <location>
        <begin position="193"/>
        <end position="219"/>
    </location>
</feature>
<dbReference type="GeneID" id="37020622"/>
<dbReference type="RefSeq" id="XP_025356118.1">
    <property type="nucleotide sequence ID" value="XM_025498841.1"/>
</dbReference>
<feature type="compositionally biased region" description="Basic and acidic residues" evidence="2">
    <location>
        <begin position="531"/>
        <end position="554"/>
    </location>
</feature>
<reference evidence="3 4" key="1">
    <citation type="journal article" date="2018" name="Mol. Biol. Evol.">
        <title>Broad Genomic Sampling Reveals a Smut Pathogenic Ancestry of the Fungal Clade Ustilaginomycotina.</title>
        <authorList>
            <person name="Kijpornyongpan T."/>
            <person name="Mondo S.J."/>
            <person name="Barry K."/>
            <person name="Sandor L."/>
            <person name="Lee J."/>
            <person name="Lipzen A."/>
            <person name="Pangilinan J."/>
            <person name="LaButti K."/>
            <person name="Hainaut M."/>
            <person name="Henrissat B."/>
            <person name="Grigoriev I.V."/>
            <person name="Spatafora J.W."/>
            <person name="Aime M.C."/>
        </authorList>
    </citation>
    <scope>NUCLEOTIDE SEQUENCE [LARGE SCALE GENOMIC DNA]</scope>
    <source>
        <strain evidence="3 4">MCA 3882</strain>
    </source>
</reference>
<feature type="compositionally biased region" description="Low complexity" evidence="2">
    <location>
        <begin position="497"/>
        <end position="518"/>
    </location>
</feature>
<name>A0A316VE35_9BASI</name>
<feature type="compositionally biased region" description="Polar residues" evidence="2">
    <location>
        <begin position="457"/>
        <end position="471"/>
    </location>
</feature>
<dbReference type="InParanoid" id="A0A316VE35"/>
<dbReference type="STRING" id="1280837.A0A316VE35"/>
<gene>
    <name evidence="3" type="ORF">FA14DRAFT_160812</name>
</gene>
<dbReference type="OrthoDB" id="21214at2759"/>
<feature type="region of interest" description="Disordered" evidence="2">
    <location>
        <begin position="187"/>
        <end position="258"/>
    </location>
</feature>
<keyword evidence="1" id="KW-0175">Coiled coil</keyword>
<sequence>MTLVEGEELQRLWTLVSELSSQLSANQQLCQSLQAQADELKGQALHSGTGYTLRRFNLDISKEKFESELEKVNSQLVMENQQLAHENKQISILLREYESTLETIMAKFRSFSHATQQHTLALTSHYETLLSNNAYEVANADLRANTAFSEHLSHLGSLVRLALRDFEGEANEEHDDAQTHDVDPFEAEGYRVGSPSGAGPSGPSLALAGDTVHSSSSSSPALHKVNSKKVKQPYGSAAGSNPKWHGTGGYTGFQGDPNAEVANHALENRIEEERLREENEMLRNLLRISTDLTPEVAERLGIEMPPPPTASSSSGWPGSAKLSLGKPRGSRKSLGETSLSAIAPAENSADEKHDSSTEQHDGLRQISEDAGDHETAIEDEEHITESDTISPSSTQTQKSDLAHGLDHVTEGAGAPPQLSDTADGSDIGLSSPSGGIVITPDNLEQVTEVEASENDEQSISSTALGLQSMTAATAKMETSPAHDLVDAGTSQTEDHSSGSGSSSSSNSSSDGESNDSNETTSTQHESPQSSRADKLLDETEHKLKEATLDSKDVDVVSESTPSQVTSKNSSEE</sequence>
<dbReference type="AlphaFoldDB" id="A0A316VE35"/>
<organism evidence="3 4">
    <name type="scientific">Meira miltonrushii</name>
    <dbReference type="NCBI Taxonomy" id="1280837"/>
    <lineage>
        <taxon>Eukaryota</taxon>
        <taxon>Fungi</taxon>
        <taxon>Dikarya</taxon>
        <taxon>Basidiomycota</taxon>
        <taxon>Ustilaginomycotina</taxon>
        <taxon>Exobasidiomycetes</taxon>
        <taxon>Exobasidiales</taxon>
        <taxon>Brachybasidiaceae</taxon>
        <taxon>Meira</taxon>
    </lineage>
</organism>
<feature type="coiled-coil region" evidence="1">
    <location>
        <begin position="23"/>
        <end position="89"/>
    </location>
</feature>
<feature type="compositionally biased region" description="Polar residues" evidence="2">
    <location>
        <begin position="386"/>
        <end position="399"/>
    </location>
</feature>